<dbReference type="PANTHER" id="PTHR23279">
    <property type="entry name" value="DEFECTIVE PROBOSCIS EXTENSION RESPONSE DPR -RELATED"/>
    <property type="match status" value="1"/>
</dbReference>
<dbReference type="OrthoDB" id="190835at2759"/>
<feature type="domain" description="Ig-like" evidence="1">
    <location>
        <begin position="49"/>
        <end position="138"/>
    </location>
</feature>
<evidence type="ECO:0000313" key="2">
    <source>
        <dbReference type="EMBL" id="CAG7827570.1"/>
    </source>
</evidence>
<dbReference type="InterPro" id="IPR007110">
    <property type="entry name" value="Ig-like_dom"/>
</dbReference>
<dbReference type="SMART" id="SM00409">
    <property type="entry name" value="IG"/>
    <property type="match status" value="2"/>
</dbReference>
<dbReference type="InterPro" id="IPR003598">
    <property type="entry name" value="Ig_sub2"/>
</dbReference>
<name>A0A8J2LSV5_9HEXA</name>
<keyword evidence="3" id="KW-1185">Reference proteome</keyword>
<sequence length="184" mass="21077">MNVVFIGKRRNVIFYGLFLKSLQDWTLKIKYVQPRDAGVYECQVSTHPPSSIFVKLNVVEARAEIAGGPDKYIKTGSSLRLICELKQSTEEPDYVFWYQGLQMINYDPIRQIEVTHDRYTSTLVLHNVQKSDSGNYSCVPSKSIPASIFVHIINVPQFVDFNNITHHHQEDDDEALFLLPTSRG</sequence>
<proteinExistence type="predicted"/>
<reference evidence="2" key="1">
    <citation type="submission" date="2021-06" db="EMBL/GenBank/DDBJ databases">
        <authorList>
            <person name="Hodson N. C."/>
            <person name="Mongue J. A."/>
            <person name="Jaron S. K."/>
        </authorList>
    </citation>
    <scope>NUCLEOTIDE SEQUENCE</scope>
</reference>
<evidence type="ECO:0000313" key="3">
    <source>
        <dbReference type="Proteomes" id="UP000708208"/>
    </source>
</evidence>
<dbReference type="EMBL" id="CAJVCH010544047">
    <property type="protein sequence ID" value="CAG7827570.1"/>
    <property type="molecule type" value="Genomic_DNA"/>
</dbReference>
<comment type="caution">
    <text evidence="2">The sequence shown here is derived from an EMBL/GenBank/DDBJ whole genome shotgun (WGS) entry which is preliminary data.</text>
</comment>
<dbReference type="InterPro" id="IPR003599">
    <property type="entry name" value="Ig_sub"/>
</dbReference>
<dbReference type="Pfam" id="PF13927">
    <property type="entry name" value="Ig_3"/>
    <property type="match status" value="1"/>
</dbReference>
<evidence type="ECO:0000259" key="1">
    <source>
        <dbReference type="PROSITE" id="PS50835"/>
    </source>
</evidence>
<dbReference type="PROSITE" id="PS50835">
    <property type="entry name" value="IG_LIKE"/>
    <property type="match status" value="1"/>
</dbReference>
<dbReference type="Proteomes" id="UP000708208">
    <property type="component" value="Unassembled WGS sequence"/>
</dbReference>
<organism evidence="2 3">
    <name type="scientific">Allacma fusca</name>
    <dbReference type="NCBI Taxonomy" id="39272"/>
    <lineage>
        <taxon>Eukaryota</taxon>
        <taxon>Metazoa</taxon>
        <taxon>Ecdysozoa</taxon>
        <taxon>Arthropoda</taxon>
        <taxon>Hexapoda</taxon>
        <taxon>Collembola</taxon>
        <taxon>Symphypleona</taxon>
        <taxon>Sminthuridae</taxon>
        <taxon>Allacma</taxon>
    </lineage>
</organism>
<dbReference type="SMART" id="SM00408">
    <property type="entry name" value="IGc2"/>
    <property type="match status" value="1"/>
</dbReference>
<dbReference type="CDD" id="cd00096">
    <property type="entry name" value="Ig"/>
    <property type="match status" value="1"/>
</dbReference>
<dbReference type="PANTHER" id="PTHR23279:SF37">
    <property type="entry name" value="DEFECTIVE PROBOSCIS EXTENSION RESPONSE 13, ISOFORM B"/>
    <property type="match status" value="1"/>
</dbReference>
<dbReference type="AlphaFoldDB" id="A0A8J2LSV5"/>
<protein>
    <recommendedName>
        <fullName evidence="1">Ig-like domain-containing protein</fullName>
    </recommendedName>
</protein>
<dbReference type="GO" id="GO:0032589">
    <property type="term" value="C:neuron projection membrane"/>
    <property type="evidence" value="ECO:0007669"/>
    <property type="project" value="TreeGrafter"/>
</dbReference>
<gene>
    <name evidence="2" type="ORF">AFUS01_LOCUS37551</name>
</gene>
<dbReference type="GO" id="GO:0050808">
    <property type="term" value="P:synapse organization"/>
    <property type="evidence" value="ECO:0007669"/>
    <property type="project" value="TreeGrafter"/>
</dbReference>
<dbReference type="InterPro" id="IPR037448">
    <property type="entry name" value="Zig-8"/>
</dbReference>
<accession>A0A8J2LSV5</accession>